<sequence>MEAVQNRNRLQKRAPPPLKVSSPPADLFIKRSPIPLLSSLFCPVGEDSDHPQIAVAQENEEVKSGAGTERRACLFVNLGVKGWQHPAVPGLFSEMHTPLFPAKF</sequence>
<comment type="caution">
    <text evidence="2">The sequence shown here is derived from an EMBL/GenBank/DDBJ whole genome shotgun (WGS) entry which is preliminary data.</text>
</comment>
<dbReference type="AlphaFoldDB" id="A0AA38GKQ5"/>
<name>A0AA38GKQ5_TAXCH</name>
<evidence type="ECO:0000256" key="1">
    <source>
        <dbReference type="SAM" id="MobiDB-lite"/>
    </source>
</evidence>
<reference evidence="2 3" key="1">
    <citation type="journal article" date="2021" name="Nat. Plants">
        <title>The Taxus genome provides insights into paclitaxel biosynthesis.</title>
        <authorList>
            <person name="Xiong X."/>
            <person name="Gou J."/>
            <person name="Liao Q."/>
            <person name="Li Y."/>
            <person name="Zhou Q."/>
            <person name="Bi G."/>
            <person name="Li C."/>
            <person name="Du R."/>
            <person name="Wang X."/>
            <person name="Sun T."/>
            <person name="Guo L."/>
            <person name="Liang H."/>
            <person name="Lu P."/>
            <person name="Wu Y."/>
            <person name="Zhang Z."/>
            <person name="Ro D.K."/>
            <person name="Shang Y."/>
            <person name="Huang S."/>
            <person name="Yan J."/>
        </authorList>
    </citation>
    <scope>NUCLEOTIDE SEQUENCE [LARGE SCALE GENOMIC DNA]</scope>
    <source>
        <strain evidence="2">Ta-2019</strain>
    </source>
</reference>
<protein>
    <submittedName>
        <fullName evidence="2">Uncharacterized protein</fullName>
    </submittedName>
</protein>
<dbReference type="Proteomes" id="UP000824469">
    <property type="component" value="Unassembled WGS sequence"/>
</dbReference>
<feature type="non-terminal residue" evidence="2">
    <location>
        <position position="104"/>
    </location>
</feature>
<dbReference type="EMBL" id="JAHRHJ020000002">
    <property type="protein sequence ID" value="KAH9324856.1"/>
    <property type="molecule type" value="Genomic_DNA"/>
</dbReference>
<accession>A0AA38GKQ5</accession>
<feature type="region of interest" description="Disordered" evidence="1">
    <location>
        <begin position="1"/>
        <end position="22"/>
    </location>
</feature>
<evidence type="ECO:0000313" key="3">
    <source>
        <dbReference type="Proteomes" id="UP000824469"/>
    </source>
</evidence>
<proteinExistence type="predicted"/>
<keyword evidence="3" id="KW-1185">Reference proteome</keyword>
<evidence type="ECO:0000313" key="2">
    <source>
        <dbReference type="EMBL" id="KAH9324856.1"/>
    </source>
</evidence>
<organism evidence="2 3">
    <name type="scientific">Taxus chinensis</name>
    <name type="common">Chinese yew</name>
    <name type="synonym">Taxus wallichiana var. chinensis</name>
    <dbReference type="NCBI Taxonomy" id="29808"/>
    <lineage>
        <taxon>Eukaryota</taxon>
        <taxon>Viridiplantae</taxon>
        <taxon>Streptophyta</taxon>
        <taxon>Embryophyta</taxon>
        <taxon>Tracheophyta</taxon>
        <taxon>Spermatophyta</taxon>
        <taxon>Pinopsida</taxon>
        <taxon>Pinidae</taxon>
        <taxon>Conifers II</taxon>
        <taxon>Cupressales</taxon>
        <taxon>Taxaceae</taxon>
        <taxon>Taxus</taxon>
    </lineage>
</organism>
<gene>
    <name evidence="2" type="ORF">KI387_005034</name>
</gene>